<evidence type="ECO:0000256" key="8">
    <source>
        <dbReference type="SAM" id="Phobius"/>
    </source>
</evidence>
<evidence type="ECO:0000256" key="3">
    <source>
        <dbReference type="ARBA" id="ARBA00022448"/>
    </source>
</evidence>
<evidence type="ECO:0000256" key="1">
    <source>
        <dbReference type="ARBA" id="ARBA00004651"/>
    </source>
</evidence>
<proteinExistence type="inferred from homology"/>
<dbReference type="InterPro" id="IPR047817">
    <property type="entry name" value="ABC2_TM_bact-type"/>
</dbReference>
<comment type="subcellular location">
    <subcellularLocation>
        <location evidence="1">Cell membrane</location>
        <topology evidence="1">Multi-pass membrane protein</topology>
    </subcellularLocation>
</comment>
<name>A0A9X1IQF7_9SPHN</name>
<evidence type="ECO:0000256" key="4">
    <source>
        <dbReference type="ARBA" id="ARBA00022475"/>
    </source>
</evidence>
<keyword evidence="11" id="KW-1185">Reference proteome</keyword>
<evidence type="ECO:0000256" key="5">
    <source>
        <dbReference type="ARBA" id="ARBA00022692"/>
    </source>
</evidence>
<feature type="transmembrane region" description="Helical" evidence="8">
    <location>
        <begin position="27"/>
        <end position="46"/>
    </location>
</feature>
<dbReference type="Pfam" id="PF12698">
    <property type="entry name" value="ABC2_membrane_3"/>
    <property type="match status" value="1"/>
</dbReference>
<keyword evidence="7 8" id="KW-0472">Membrane</keyword>
<dbReference type="GO" id="GO:0140359">
    <property type="term" value="F:ABC-type transporter activity"/>
    <property type="evidence" value="ECO:0007669"/>
    <property type="project" value="InterPro"/>
</dbReference>
<feature type="transmembrane region" description="Helical" evidence="8">
    <location>
        <begin position="220"/>
        <end position="243"/>
    </location>
</feature>
<feature type="transmembrane region" description="Helical" evidence="8">
    <location>
        <begin position="255"/>
        <end position="275"/>
    </location>
</feature>
<reference evidence="10" key="1">
    <citation type="submission" date="2021-05" db="EMBL/GenBank/DDBJ databases">
        <title>Genome of Sphingobium sp. strain.</title>
        <authorList>
            <person name="Fan R."/>
        </authorList>
    </citation>
    <scope>NUCLEOTIDE SEQUENCE</scope>
    <source>
        <strain evidence="10">H33</strain>
    </source>
</reference>
<comment type="caution">
    <text evidence="10">The sequence shown here is derived from an EMBL/GenBank/DDBJ whole genome shotgun (WGS) entry which is preliminary data.</text>
</comment>
<dbReference type="PANTHER" id="PTHR30294">
    <property type="entry name" value="MEMBRANE COMPONENT OF ABC TRANSPORTER YHHJ-RELATED"/>
    <property type="match status" value="1"/>
</dbReference>
<dbReference type="Gene3D" id="3.40.1710.10">
    <property type="entry name" value="abc type-2 transporter like domain"/>
    <property type="match status" value="1"/>
</dbReference>
<comment type="similarity">
    <text evidence="2">Belongs to the ABC-2 integral membrane protein family.</text>
</comment>
<organism evidence="10 11">
    <name type="scientific">Sphingobium nicotianae</name>
    <dbReference type="NCBI Taxonomy" id="2782607"/>
    <lineage>
        <taxon>Bacteria</taxon>
        <taxon>Pseudomonadati</taxon>
        <taxon>Pseudomonadota</taxon>
        <taxon>Alphaproteobacteria</taxon>
        <taxon>Sphingomonadales</taxon>
        <taxon>Sphingomonadaceae</taxon>
        <taxon>Sphingobium</taxon>
    </lineage>
</organism>
<dbReference type="InterPro" id="IPR013525">
    <property type="entry name" value="ABC2_TM"/>
</dbReference>
<evidence type="ECO:0000259" key="9">
    <source>
        <dbReference type="PROSITE" id="PS51012"/>
    </source>
</evidence>
<dbReference type="PROSITE" id="PS51012">
    <property type="entry name" value="ABC_TM2"/>
    <property type="match status" value="1"/>
</dbReference>
<accession>A0A9X1IQF7</accession>
<feature type="transmembrane region" description="Helical" evidence="8">
    <location>
        <begin position="287"/>
        <end position="307"/>
    </location>
</feature>
<dbReference type="GO" id="GO:0005886">
    <property type="term" value="C:plasma membrane"/>
    <property type="evidence" value="ECO:0007669"/>
    <property type="project" value="UniProtKB-SubCell"/>
</dbReference>
<feature type="transmembrane region" description="Helical" evidence="8">
    <location>
        <begin position="347"/>
        <end position="365"/>
    </location>
</feature>
<keyword evidence="3" id="KW-0813">Transport</keyword>
<dbReference type="InterPro" id="IPR051449">
    <property type="entry name" value="ABC-2_transporter_component"/>
</dbReference>
<dbReference type="AlphaFoldDB" id="A0A9X1IQF7"/>
<feature type="domain" description="ABC transmembrane type-2" evidence="9">
    <location>
        <begin position="143"/>
        <end position="368"/>
    </location>
</feature>
<keyword evidence="5 8" id="KW-0812">Transmembrane</keyword>
<gene>
    <name evidence="10" type="ORF">KK488_05985</name>
</gene>
<evidence type="ECO:0000313" key="10">
    <source>
        <dbReference type="EMBL" id="MBT2186495.1"/>
    </source>
</evidence>
<sequence>MRLITSRLRAMVVKEILALLRDRKSRMVLIMPPLVQLLIFTFATTLDVKNVDIGLVDRSGGAHAQELVQRIQGSPQFRDVIVLPSTRAMEEAIDKQKVIAALVIESDFDQKIARGQSATLGLVLDGRRSNAAQILGGYVSRIASEYGAELRPEMARRAGSSEITNWYNPSLDFKWFTLPSLVAIIVSVAGLAITSQSIARERELGTFDQLMVSPMRVHEILLGMMVPPLLVGMFNGVLFLLVAKFAFGVPFTGSFLLFLVAMFLYQMALIGMGLLVSASSMTQQQAFLGSFLATTPLILLSGYAAPIDNMPDWLQIVTYADPIRYFLIVVQGLFLKAMPASVVFHQLWPLAIIAAISLAAAAWLFRARME</sequence>
<dbReference type="PANTHER" id="PTHR30294:SF44">
    <property type="entry name" value="MULTIDRUG ABC TRANSPORTER PERMEASE YBHR-RELATED"/>
    <property type="match status" value="1"/>
</dbReference>
<evidence type="ECO:0000256" key="7">
    <source>
        <dbReference type="ARBA" id="ARBA00023136"/>
    </source>
</evidence>
<dbReference type="EMBL" id="JAHGAW010000003">
    <property type="protein sequence ID" value="MBT2186495.1"/>
    <property type="molecule type" value="Genomic_DNA"/>
</dbReference>
<evidence type="ECO:0000313" key="11">
    <source>
        <dbReference type="Proteomes" id="UP001138757"/>
    </source>
</evidence>
<dbReference type="RefSeq" id="WP_214622226.1">
    <property type="nucleotide sequence ID" value="NZ_JAHGAW010000003.1"/>
</dbReference>
<feature type="transmembrane region" description="Helical" evidence="8">
    <location>
        <begin position="175"/>
        <end position="199"/>
    </location>
</feature>
<protein>
    <submittedName>
        <fullName evidence="10">ABC transporter permease</fullName>
    </submittedName>
</protein>
<keyword evidence="6 8" id="KW-1133">Transmembrane helix</keyword>
<keyword evidence="4" id="KW-1003">Cell membrane</keyword>
<evidence type="ECO:0000256" key="2">
    <source>
        <dbReference type="ARBA" id="ARBA00007783"/>
    </source>
</evidence>
<dbReference type="Proteomes" id="UP001138757">
    <property type="component" value="Unassembled WGS sequence"/>
</dbReference>
<evidence type="ECO:0000256" key="6">
    <source>
        <dbReference type="ARBA" id="ARBA00022989"/>
    </source>
</evidence>